<dbReference type="GO" id="GO:0016491">
    <property type="term" value="F:oxidoreductase activity"/>
    <property type="evidence" value="ECO:0007669"/>
    <property type="project" value="UniProtKB-KW"/>
</dbReference>
<sequence length="405" mass="44515">MKSTTGCIVVGGGPAGMVAGLLLARCGVSVTVLEKHSDFLRDFRGDTIHPSTLQLLDELGLMEQFEQIQFNKVSQAQFPAQDNSPVTVVDLSKLHHPYPFIALAPQWDFLDLLARAGEAEENFTLRMNCEVTDVLSDLGKIVGVQYTGPDGEHEIRADLTIAADGRWSRIRDSAGIAMKDYSVPIDVWWFKVPGALKREFTLSPAFVNGRMFVLIPRTGYVQTAMILPKGMDTELRAMGVDAWHDSIISAAPELAGSVAGLKLDDAKLLDVKLNRARKWWQPGLLCIGDSAHAMSPVGGVGVNLAVQDAVATARLLAEPLRESKLTEQHLAKVQFRRTVPTLVVQGMQRVMHRGLKQVLKVKGEIILPDPIAMIFRRFPRLSAVPARLLGVGVLRERPPARARRN</sequence>
<dbReference type="InterPro" id="IPR050631">
    <property type="entry name" value="PheA/TfdB_FAD_monoxygenase"/>
</dbReference>
<dbReference type="RefSeq" id="WP_022875256.1">
    <property type="nucleotide sequence ID" value="NZ_CP032549.1"/>
</dbReference>
<dbReference type="PRINTS" id="PR00420">
    <property type="entry name" value="RNGMNOXGNASE"/>
</dbReference>
<dbReference type="Proteomes" id="UP000502331">
    <property type="component" value="Chromosome"/>
</dbReference>
<dbReference type="Pfam" id="PF01494">
    <property type="entry name" value="FAD_binding_3"/>
    <property type="match status" value="1"/>
</dbReference>
<name>A0A6H0SGM1_9MICC</name>
<dbReference type="EMBL" id="CP032549">
    <property type="protein sequence ID" value="QIV85691.1"/>
    <property type="molecule type" value="Genomic_DNA"/>
</dbReference>
<dbReference type="AlphaFoldDB" id="A0A6H0SGM1"/>
<evidence type="ECO:0000313" key="3">
    <source>
        <dbReference type="EMBL" id="QIV85691.1"/>
    </source>
</evidence>
<evidence type="ECO:0000256" key="1">
    <source>
        <dbReference type="ARBA" id="ARBA00023002"/>
    </source>
</evidence>
<keyword evidence="4" id="KW-1185">Reference proteome</keyword>
<dbReference type="InterPro" id="IPR002938">
    <property type="entry name" value="FAD-bd"/>
</dbReference>
<organism evidence="3 4">
    <name type="scientific">Glutamicibacter mishrai</name>
    <dbReference type="NCBI Taxonomy" id="1775880"/>
    <lineage>
        <taxon>Bacteria</taxon>
        <taxon>Bacillati</taxon>
        <taxon>Actinomycetota</taxon>
        <taxon>Actinomycetes</taxon>
        <taxon>Micrococcales</taxon>
        <taxon>Micrococcaceae</taxon>
        <taxon>Glutamicibacter</taxon>
    </lineage>
</organism>
<dbReference type="GO" id="GO:0071949">
    <property type="term" value="F:FAD binding"/>
    <property type="evidence" value="ECO:0007669"/>
    <property type="project" value="InterPro"/>
</dbReference>
<dbReference type="PANTHER" id="PTHR43476:SF5">
    <property type="entry name" value="FAD-DEPENDENT MONOOXYGENASE"/>
    <property type="match status" value="1"/>
</dbReference>
<evidence type="ECO:0000313" key="4">
    <source>
        <dbReference type="Proteomes" id="UP000502331"/>
    </source>
</evidence>
<dbReference type="PANTHER" id="PTHR43476">
    <property type="entry name" value="3-(3-HYDROXY-PHENYL)PROPIONATE/3-HYDROXYCINNAMIC ACID HYDROXYLASE"/>
    <property type="match status" value="1"/>
</dbReference>
<feature type="domain" description="FAD-binding" evidence="2">
    <location>
        <begin position="7"/>
        <end position="345"/>
    </location>
</feature>
<evidence type="ECO:0000259" key="2">
    <source>
        <dbReference type="Pfam" id="PF01494"/>
    </source>
</evidence>
<dbReference type="SUPFAM" id="SSF51905">
    <property type="entry name" value="FAD/NAD(P)-binding domain"/>
    <property type="match status" value="1"/>
</dbReference>
<proteinExistence type="predicted"/>
<protein>
    <submittedName>
        <fullName evidence="3">FAD-dependent oxidoreductase</fullName>
    </submittedName>
</protein>
<keyword evidence="1" id="KW-0560">Oxidoreductase</keyword>
<gene>
    <name evidence="3" type="ORF">D3791_00260</name>
</gene>
<dbReference type="InterPro" id="IPR036188">
    <property type="entry name" value="FAD/NAD-bd_sf"/>
</dbReference>
<dbReference type="NCBIfam" id="NF004833">
    <property type="entry name" value="PRK06185.1-1"/>
    <property type="match status" value="1"/>
</dbReference>
<reference evidence="3 4" key="1">
    <citation type="submission" date="2018-09" db="EMBL/GenBank/DDBJ databases">
        <title>Glutamicibacter mishrai S5-52T (LMG 29155T = KCTC 39846T).</title>
        <authorList>
            <person name="Das S.K."/>
        </authorList>
    </citation>
    <scope>NUCLEOTIDE SEQUENCE [LARGE SCALE GENOMIC DNA]</scope>
    <source>
        <strain evidence="3 4">S5-52</strain>
    </source>
</reference>
<accession>A0A6H0SGM1</accession>
<dbReference type="Gene3D" id="3.50.50.60">
    <property type="entry name" value="FAD/NAD(P)-binding domain"/>
    <property type="match status" value="2"/>
</dbReference>